<reference evidence="2" key="1">
    <citation type="journal article" date="2019" name="Int. J. Syst. Evol. Microbiol.">
        <title>The Global Catalogue of Microorganisms (GCM) 10K type strain sequencing project: providing services to taxonomists for standard genome sequencing and annotation.</title>
        <authorList>
            <consortium name="The Broad Institute Genomics Platform"/>
            <consortium name="The Broad Institute Genome Sequencing Center for Infectious Disease"/>
            <person name="Wu L."/>
            <person name="Ma J."/>
        </authorList>
    </citation>
    <scope>NUCLEOTIDE SEQUENCE [LARGE SCALE GENOMIC DNA]</scope>
    <source>
        <strain evidence="2">CCUG 63287</strain>
    </source>
</reference>
<evidence type="ECO:0000313" key="1">
    <source>
        <dbReference type="EMBL" id="MFC4652249.1"/>
    </source>
</evidence>
<dbReference type="Gene3D" id="3.40.50.1000">
    <property type="entry name" value="HAD superfamily/HAD-like"/>
    <property type="match status" value="1"/>
</dbReference>
<proteinExistence type="predicted"/>
<gene>
    <name evidence="1" type="ORF">ACFO26_04945</name>
</gene>
<evidence type="ECO:0000313" key="2">
    <source>
        <dbReference type="Proteomes" id="UP001595987"/>
    </source>
</evidence>
<dbReference type="InterPro" id="IPR023214">
    <property type="entry name" value="HAD_sf"/>
</dbReference>
<sequence length="154" mass="17837">MKTIILLDIDGVLLSMGEIPKEALKVGDFVVRASLKNWLQEMSEQVEIVWCSSWQEKSDVFAELLGFETRGWLDFSGKREKNYLWNKLEIIEEFCAKRENCRFVLIDDNANSWLIVPSLVLQKAKDEGRLLVVRPFAYTGISDSEMMEISRWIG</sequence>
<keyword evidence="2" id="KW-1185">Reference proteome</keyword>
<name>A0ABV9JG08_9LACT</name>
<dbReference type="RefSeq" id="WP_213535222.1">
    <property type="nucleotide sequence ID" value="NZ_BOVQ01000004.1"/>
</dbReference>
<dbReference type="Proteomes" id="UP001595987">
    <property type="component" value="Unassembled WGS sequence"/>
</dbReference>
<dbReference type="SUPFAM" id="SSF56784">
    <property type="entry name" value="HAD-like"/>
    <property type="match status" value="1"/>
</dbReference>
<dbReference type="Pfam" id="PF18143">
    <property type="entry name" value="HAD_SAK_2"/>
    <property type="match status" value="1"/>
</dbReference>
<dbReference type="EMBL" id="JBHSGD010000005">
    <property type="protein sequence ID" value="MFC4652249.1"/>
    <property type="molecule type" value="Genomic_DNA"/>
</dbReference>
<comment type="caution">
    <text evidence="1">The sequence shown here is derived from an EMBL/GenBank/DDBJ whole genome shotgun (WGS) entry which is preliminary data.</text>
</comment>
<organism evidence="1 2">
    <name type="scientific">Lactococcus nasutitermitis</name>
    <dbReference type="NCBI Taxonomy" id="1652957"/>
    <lineage>
        <taxon>Bacteria</taxon>
        <taxon>Bacillati</taxon>
        <taxon>Bacillota</taxon>
        <taxon>Bacilli</taxon>
        <taxon>Lactobacillales</taxon>
        <taxon>Streptococcaceae</taxon>
        <taxon>Lactococcus</taxon>
    </lineage>
</organism>
<accession>A0ABV9JG08</accession>
<dbReference type="InterPro" id="IPR036412">
    <property type="entry name" value="HAD-like_sf"/>
</dbReference>
<protein>
    <submittedName>
        <fullName evidence="1">HAD domain-containing protein</fullName>
    </submittedName>
</protein>